<organism evidence="1 2">
    <name type="scientific">Acinetobacter thutiue</name>
    <dbReference type="NCBI Taxonomy" id="2998078"/>
    <lineage>
        <taxon>Bacteria</taxon>
        <taxon>Pseudomonadati</taxon>
        <taxon>Pseudomonadota</taxon>
        <taxon>Gammaproteobacteria</taxon>
        <taxon>Moraxellales</taxon>
        <taxon>Moraxellaceae</taxon>
        <taxon>Acinetobacter</taxon>
    </lineage>
</organism>
<evidence type="ECO:0000313" key="2">
    <source>
        <dbReference type="Proteomes" id="UP001168524"/>
    </source>
</evidence>
<evidence type="ECO:0008006" key="3">
    <source>
        <dbReference type="Google" id="ProtNLM"/>
    </source>
</evidence>
<name>A0ABT7WQI7_9GAMM</name>
<reference evidence="1" key="1">
    <citation type="submission" date="2023-06" db="EMBL/GenBank/DDBJ databases">
        <title>Two novel species of Acinetobacter isolated from motorbike repairing workshop in Vietnam.</title>
        <authorList>
            <person name="Le N.T.T."/>
        </authorList>
    </citation>
    <scope>NUCLEOTIDE SEQUENCE</scope>
    <source>
        <strain evidence="1">VNH17</strain>
    </source>
</reference>
<dbReference type="EMBL" id="JAUDZE010000005">
    <property type="protein sequence ID" value="MDN0014945.1"/>
    <property type="molecule type" value="Genomic_DNA"/>
</dbReference>
<keyword evidence="2" id="KW-1185">Reference proteome</keyword>
<dbReference type="RefSeq" id="WP_267981174.1">
    <property type="nucleotide sequence ID" value="NZ_JAPQKF010000005.1"/>
</dbReference>
<gene>
    <name evidence="1" type="ORF">QTA56_11995</name>
</gene>
<sequence length="509" mass="55980">MSNNLNKLQRKSIVLDENKSVYNGSESKLKDNQKIFEQSIHILNEHQLDPLFKATQRLLGDADVLMKIAEAKKNCIHAQGWQFEQLEVMKFNMDAIQKGEYAIFAQTTDSMGQPHAAADILIQNTNGAILDEAQLKSCNDAAKSAFALADEKYQGMQRVAPSEQTEKISELYQKRIDTGTLKAEDYRDAQNHLEKGVRHGEITSGGTTQQEAIEATDLERVGQIATEHKQEALLTELHRTGHQAGVLGAAIGGGMSMIGDGYQLLSGQSDLTVSEFLLKTTTYTVRGYTTSYVTSVAARGVAHTAQEYLAESTAKVLIKSNAHVAVAAGAVKAGKSIYRFLTDENMTKEELCNEISHTALTGAGAFYYGAVGQALIPIPVVGALVGSTVGYFIANILHQSGLFALGEAANVKVARERKEQIEQLCLAVIPQMRVARLEMEQVLEENRVARKEFIADVFSQMEDSILSVDADQYIQALNRLNGAFGHDLGFRSFEEFDQLMQDDDFVFQL</sequence>
<evidence type="ECO:0000313" key="1">
    <source>
        <dbReference type="EMBL" id="MDN0014945.1"/>
    </source>
</evidence>
<accession>A0ABT7WQI7</accession>
<proteinExistence type="predicted"/>
<comment type="caution">
    <text evidence="1">The sequence shown here is derived from an EMBL/GenBank/DDBJ whole genome shotgun (WGS) entry which is preliminary data.</text>
</comment>
<protein>
    <recommendedName>
        <fullName evidence="3">Glycine zipper family protein</fullName>
    </recommendedName>
</protein>
<dbReference type="Proteomes" id="UP001168524">
    <property type="component" value="Unassembled WGS sequence"/>
</dbReference>